<reference evidence="7 8" key="1">
    <citation type="submission" date="2018-02" db="EMBL/GenBank/DDBJ databases">
        <title>Subsurface microbial communities from deep shales in Ohio and West Virginia, USA.</title>
        <authorList>
            <person name="Wrighton K."/>
        </authorList>
    </citation>
    <scope>NUCLEOTIDE SEQUENCE [LARGE SCALE GENOMIC DNA]</scope>
    <source>
        <strain evidence="7 8">OWC-G53F</strain>
    </source>
</reference>
<keyword evidence="8" id="KW-1185">Reference proteome</keyword>
<dbReference type="InterPro" id="IPR043128">
    <property type="entry name" value="Rev_trsase/Diguanyl_cyclase"/>
</dbReference>
<dbReference type="NCBIfam" id="TIGR00254">
    <property type="entry name" value="GGDEF"/>
    <property type="match status" value="1"/>
</dbReference>
<dbReference type="SMART" id="SM00267">
    <property type="entry name" value="GGDEF"/>
    <property type="match status" value="1"/>
</dbReference>
<keyword evidence="4" id="KW-0597">Phosphoprotein</keyword>
<comment type="caution">
    <text evidence="7">The sequence shown here is derived from an EMBL/GenBank/DDBJ whole genome shotgun (WGS) entry which is preliminary data.</text>
</comment>
<dbReference type="CDD" id="cd00156">
    <property type="entry name" value="REC"/>
    <property type="match status" value="1"/>
</dbReference>
<organism evidence="7 8">
    <name type="scientific">Methylobacter tundripaludum</name>
    <dbReference type="NCBI Taxonomy" id="173365"/>
    <lineage>
        <taxon>Bacteria</taxon>
        <taxon>Pseudomonadati</taxon>
        <taxon>Pseudomonadota</taxon>
        <taxon>Gammaproteobacteria</taxon>
        <taxon>Methylococcales</taxon>
        <taxon>Methylococcaceae</taxon>
        <taxon>Methylobacter</taxon>
    </lineage>
</organism>
<dbReference type="SMART" id="SM00448">
    <property type="entry name" value="REC"/>
    <property type="match status" value="2"/>
</dbReference>
<dbReference type="InterPro" id="IPR050469">
    <property type="entry name" value="Diguanylate_Cyclase"/>
</dbReference>
<dbReference type="GO" id="GO:0043709">
    <property type="term" value="P:cell adhesion involved in single-species biofilm formation"/>
    <property type="evidence" value="ECO:0007669"/>
    <property type="project" value="TreeGrafter"/>
</dbReference>
<dbReference type="GO" id="GO:0005886">
    <property type="term" value="C:plasma membrane"/>
    <property type="evidence" value="ECO:0007669"/>
    <property type="project" value="TreeGrafter"/>
</dbReference>
<feature type="domain" description="Response regulatory" evidence="5">
    <location>
        <begin position="261"/>
        <end position="377"/>
    </location>
</feature>
<gene>
    <name evidence="7" type="ORF">B0F88_105113</name>
</gene>
<dbReference type="OrthoDB" id="9812260at2"/>
<dbReference type="SUPFAM" id="SSF55073">
    <property type="entry name" value="Nucleotide cyclase"/>
    <property type="match status" value="1"/>
</dbReference>
<feature type="domain" description="Response regulatory" evidence="5">
    <location>
        <begin position="134"/>
        <end position="252"/>
    </location>
</feature>
<dbReference type="InterPro" id="IPR011006">
    <property type="entry name" value="CheY-like_superfamily"/>
</dbReference>
<evidence type="ECO:0000256" key="4">
    <source>
        <dbReference type="PROSITE-ProRule" id="PRU00169"/>
    </source>
</evidence>
<dbReference type="InterPro" id="IPR000160">
    <property type="entry name" value="GGDEF_dom"/>
</dbReference>
<dbReference type="PANTHER" id="PTHR45138:SF9">
    <property type="entry name" value="DIGUANYLATE CYCLASE DGCM-RELATED"/>
    <property type="match status" value="1"/>
</dbReference>
<dbReference type="PANTHER" id="PTHR45138">
    <property type="entry name" value="REGULATORY COMPONENTS OF SENSORY TRANSDUCTION SYSTEM"/>
    <property type="match status" value="1"/>
</dbReference>
<dbReference type="GO" id="GO:0000160">
    <property type="term" value="P:phosphorelay signal transduction system"/>
    <property type="evidence" value="ECO:0007669"/>
    <property type="project" value="InterPro"/>
</dbReference>
<feature type="modified residue" description="4-aspartylphosphate" evidence="4">
    <location>
        <position position="310"/>
    </location>
</feature>
<evidence type="ECO:0000259" key="6">
    <source>
        <dbReference type="PROSITE" id="PS50887"/>
    </source>
</evidence>
<proteinExistence type="predicted"/>
<dbReference type="Gene3D" id="3.30.70.270">
    <property type="match status" value="1"/>
</dbReference>
<dbReference type="GO" id="GO:0052621">
    <property type="term" value="F:diguanylate cyclase activity"/>
    <property type="evidence" value="ECO:0007669"/>
    <property type="project" value="UniProtKB-EC"/>
</dbReference>
<evidence type="ECO:0000259" key="5">
    <source>
        <dbReference type="PROSITE" id="PS50110"/>
    </source>
</evidence>
<comment type="catalytic activity">
    <reaction evidence="3">
        <text>2 GTP = 3',3'-c-di-GMP + 2 diphosphate</text>
        <dbReference type="Rhea" id="RHEA:24898"/>
        <dbReference type="ChEBI" id="CHEBI:33019"/>
        <dbReference type="ChEBI" id="CHEBI:37565"/>
        <dbReference type="ChEBI" id="CHEBI:58805"/>
        <dbReference type="EC" id="2.7.7.65"/>
    </reaction>
</comment>
<dbReference type="FunFam" id="3.30.70.270:FF:000001">
    <property type="entry name" value="Diguanylate cyclase domain protein"/>
    <property type="match status" value="1"/>
</dbReference>
<dbReference type="SUPFAM" id="SSF47226">
    <property type="entry name" value="Histidine-containing phosphotransfer domain, HPT domain"/>
    <property type="match status" value="1"/>
</dbReference>
<dbReference type="Proteomes" id="UP000238071">
    <property type="component" value="Unassembled WGS sequence"/>
</dbReference>
<dbReference type="InterPro" id="IPR029787">
    <property type="entry name" value="Nucleotide_cyclase"/>
</dbReference>
<dbReference type="GO" id="GO:1902201">
    <property type="term" value="P:negative regulation of bacterial-type flagellum-dependent cell motility"/>
    <property type="evidence" value="ECO:0007669"/>
    <property type="project" value="TreeGrafter"/>
</dbReference>
<comment type="cofactor">
    <cofactor evidence="1">
        <name>Mg(2+)</name>
        <dbReference type="ChEBI" id="CHEBI:18420"/>
    </cofactor>
</comment>
<evidence type="ECO:0000313" key="8">
    <source>
        <dbReference type="Proteomes" id="UP000238071"/>
    </source>
</evidence>
<dbReference type="Gene3D" id="3.40.50.2300">
    <property type="match status" value="2"/>
</dbReference>
<name>A0A2S6H3J4_9GAMM</name>
<feature type="domain" description="GGDEF" evidence="6">
    <location>
        <begin position="417"/>
        <end position="549"/>
    </location>
</feature>
<dbReference type="EMBL" id="PTIY01000005">
    <property type="protein sequence ID" value="PPK72001.1"/>
    <property type="molecule type" value="Genomic_DNA"/>
</dbReference>
<protein>
    <recommendedName>
        <fullName evidence="2">diguanylate cyclase</fullName>
        <ecNumber evidence="2">2.7.7.65</ecNumber>
    </recommendedName>
</protein>
<dbReference type="Pfam" id="PF00990">
    <property type="entry name" value="GGDEF"/>
    <property type="match status" value="1"/>
</dbReference>
<feature type="modified residue" description="4-aspartylphosphate" evidence="4">
    <location>
        <position position="183"/>
    </location>
</feature>
<evidence type="ECO:0000256" key="2">
    <source>
        <dbReference type="ARBA" id="ARBA00012528"/>
    </source>
</evidence>
<dbReference type="AlphaFoldDB" id="A0A2S6H3J4"/>
<evidence type="ECO:0000256" key="3">
    <source>
        <dbReference type="ARBA" id="ARBA00034247"/>
    </source>
</evidence>
<dbReference type="InterPro" id="IPR001789">
    <property type="entry name" value="Sig_transdc_resp-reg_receiver"/>
</dbReference>
<dbReference type="CDD" id="cd01949">
    <property type="entry name" value="GGDEF"/>
    <property type="match status" value="1"/>
</dbReference>
<sequence>MTDSTDFSAQLAALREQYAKRLVHTLDNLLSRVKGKGADIAPIILSELHADLHKLAGSGGTFGFFELSRQARILEVAVKVWLDDLSVLEAAQWEAWKNDLSALRQAFMTDAAFDASAGKALLVPPLLGQNEHVRVILIEDEALIAYELNKGLSQFGYEVSHCADFSAAEAEIRAGMPDVLVVDSMLPGQNPADSTEALPLLFERLGYRLPTVFLADRIDFPSRLAAARAGGGAFLTKSTDISTLAGRIEMLLREHDHAPYRVLIVDDDEVLAEHYRLTLKAAGMLAEKVCRPEETLAAMQSLNPDLLIIDLYMPDCNGADLALAIRYEDAWMSLPIIYLSAADDLDEQIKALSNGGDDFLTKPVSDARLVSTVQVRAARARKVSELMSQDSLTGLLKHSTIKDRLAIEIERAHRQGKVMAMAMVDLDNFKQVNDTWGHPMGDQVIKTLAHLLRQRLRRQDSIGRYGGEEFAVVLPECNAADAMRLLDDIRQRFAEMRFIHEGQSFGITLSAGVATSKQCTDAPGLLAAADAALYKAKDGGRNQVCQFCGY</sequence>
<evidence type="ECO:0000313" key="7">
    <source>
        <dbReference type="EMBL" id="PPK72001.1"/>
    </source>
</evidence>
<accession>A0A2S6H3J4</accession>
<dbReference type="InterPro" id="IPR036641">
    <property type="entry name" value="HPT_dom_sf"/>
</dbReference>
<dbReference type="EC" id="2.7.7.65" evidence="2"/>
<dbReference type="PROSITE" id="PS50110">
    <property type="entry name" value="RESPONSE_REGULATORY"/>
    <property type="match status" value="2"/>
</dbReference>
<dbReference type="Pfam" id="PF00072">
    <property type="entry name" value="Response_reg"/>
    <property type="match status" value="2"/>
</dbReference>
<dbReference type="RefSeq" id="WP_104423386.1">
    <property type="nucleotide sequence ID" value="NZ_PTIY01000005.1"/>
</dbReference>
<dbReference type="PROSITE" id="PS50887">
    <property type="entry name" value="GGDEF"/>
    <property type="match status" value="1"/>
</dbReference>
<dbReference type="SUPFAM" id="SSF52172">
    <property type="entry name" value="CheY-like"/>
    <property type="match status" value="2"/>
</dbReference>
<evidence type="ECO:0000256" key="1">
    <source>
        <dbReference type="ARBA" id="ARBA00001946"/>
    </source>
</evidence>